<feature type="chain" id="PRO_5022895319" evidence="1">
    <location>
        <begin position="19"/>
        <end position="335"/>
    </location>
</feature>
<evidence type="ECO:0000313" key="2">
    <source>
        <dbReference type="EMBL" id="TYZ07027.1"/>
    </source>
</evidence>
<dbReference type="Proteomes" id="UP000322791">
    <property type="component" value="Unassembled WGS sequence"/>
</dbReference>
<evidence type="ECO:0000313" key="3">
    <source>
        <dbReference type="Proteomes" id="UP000322791"/>
    </source>
</evidence>
<evidence type="ECO:0000256" key="1">
    <source>
        <dbReference type="SAM" id="SignalP"/>
    </source>
</evidence>
<dbReference type="PROSITE" id="PS51257">
    <property type="entry name" value="PROKAR_LIPOPROTEIN"/>
    <property type="match status" value="1"/>
</dbReference>
<keyword evidence="2" id="KW-0449">Lipoprotein</keyword>
<protein>
    <submittedName>
        <fullName evidence="2">Gliding motility lipoprotein GldB</fullName>
    </submittedName>
</protein>
<comment type="caution">
    <text evidence="2">The sequence shown here is derived from an EMBL/GenBank/DDBJ whole genome shotgun (WGS) entry which is preliminary data.</text>
</comment>
<dbReference type="EMBL" id="VTHL01000019">
    <property type="protein sequence ID" value="TYZ07027.1"/>
    <property type="molecule type" value="Genomic_DNA"/>
</dbReference>
<accession>A0A5D6UVJ2</accession>
<dbReference type="AlphaFoldDB" id="A0A5D6UVJ2"/>
<gene>
    <name evidence="2" type="ORF">FY528_16090</name>
</gene>
<dbReference type="Pfam" id="PF25594">
    <property type="entry name" value="GldB_lipo"/>
    <property type="match status" value="1"/>
</dbReference>
<reference evidence="2 3" key="1">
    <citation type="submission" date="2019-08" db="EMBL/GenBank/DDBJ databases">
        <authorList>
            <person name="Seo M.-J."/>
        </authorList>
    </citation>
    <scope>NUCLEOTIDE SEQUENCE [LARGE SCALE GENOMIC DNA]</scope>
    <source>
        <strain evidence="2 3">KIGAM108</strain>
    </source>
</reference>
<name>A0A5D6UVJ2_9BACT</name>
<keyword evidence="1" id="KW-0732">Signal</keyword>
<keyword evidence="3" id="KW-1185">Reference proteome</keyword>
<organism evidence="2 3">
    <name type="scientific">Hymenobacter lutimineralis</name>
    <dbReference type="NCBI Taxonomy" id="2606448"/>
    <lineage>
        <taxon>Bacteria</taxon>
        <taxon>Pseudomonadati</taxon>
        <taxon>Bacteroidota</taxon>
        <taxon>Cytophagia</taxon>
        <taxon>Cytophagales</taxon>
        <taxon>Hymenobacteraceae</taxon>
        <taxon>Hymenobacter</taxon>
    </lineage>
</organism>
<feature type="signal peptide" evidence="1">
    <location>
        <begin position="1"/>
        <end position="18"/>
    </location>
</feature>
<sequence length="335" mass="38080">MRGVFRMALGIGMLTALAGCGRDTAQCEQNPEVARVAAPVHMESLIQPFFQIKNPADAQQFLNAHPRFADQFLQRRQFPSDNLLDQRLTQLATNAGLQKLARETEAAFKDTAALRQQLHQAFQHVRYEFPDFRVPPVNLFVSGLSQDVFVNDSLLVLGLDFFVGPKASYRPNVPEYILRRYTPAHVLPTVMQAVSTKYNQRLAGSPTMLSEMVQFGKALYFTEKMLPCTSDSLLIGFTSRELEGLQYNEAKVWGHFIEKNLLYSTTPFVIQKYVGERPNTPEIDRTAPGRVGAWLGWQIVRKYMAEHPAVTLKQLMAEKDAQRILTQSKYRPKKR</sequence>
<proteinExistence type="predicted"/>
<dbReference type="InterPro" id="IPR019853">
    <property type="entry name" value="GldB-like"/>
</dbReference>